<evidence type="ECO:0000313" key="3">
    <source>
        <dbReference type="Proteomes" id="UP000287033"/>
    </source>
</evidence>
<proteinExistence type="predicted"/>
<name>A0A401TWD1_CHIPU</name>
<feature type="non-terminal residue" evidence="2">
    <location>
        <position position="1"/>
    </location>
</feature>
<evidence type="ECO:0000256" key="1">
    <source>
        <dbReference type="SAM" id="MobiDB-lite"/>
    </source>
</evidence>
<reference evidence="2 3" key="1">
    <citation type="journal article" date="2018" name="Nat. Ecol. Evol.">
        <title>Shark genomes provide insights into elasmobranch evolution and the origin of vertebrates.</title>
        <authorList>
            <person name="Hara Y"/>
            <person name="Yamaguchi K"/>
            <person name="Onimaru K"/>
            <person name="Kadota M"/>
            <person name="Koyanagi M"/>
            <person name="Keeley SD"/>
            <person name="Tatsumi K"/>
            <person name="Tanaka K"/>
            <person name="Motone F"/>
            <person name="Kageyama Y"/>
            <person name="Nozu R"/>
            <person name="Adachi N"/>
            <person name="Nishimura O"/>
            <person name="Nakagawa R"/>
            <person name="Tanegashima C"/>
            <person name="Kiyatake I"/>
            <person name="Matsumoto R"/>
            <person name="Murakumo K"/>
            <person name="Nishida K"/>
            <person name="Terakita A"/>
            <person name="Kuratani S"/>
            <person name="Sato K"/>
            <person name="Hyodo S Kuraku.S."/>
        </authorList>
    </citation>
    <scope>NUCLEOTIDE SEQUENCE [LARGE SCALE GENOMIC DNA]</scope>
</reference>
<feature type="compositionally biased region" description="Basic and acidic residues" evidence="1">
    <location>
        <begin position="216"/>
        <end position="225"/>
    </location>
</feature>
<dbReference type="EMBL" id="BEZZ01202501">
    <property type="protein sequence ID" value="GCC46949.1"/>
    <property type="molecule type" value="Genomic_DNA"/>
</dbReference>
<dbReference type="AlphaFoldDB" id="A0A401TWD1"/>
<organism evidence="2 3">
    <name type="scientific">Chiloscyllium punctatum</name>
    <name type="common">Brownbanded bambooshark</name>
    <name type="synonym">Hemiscyllium punctatum</name>
    <dbReference type="NCBI Taxonomy" id="137246"/>
    <lineage>
        <taxon>Eukaryota</taxon>
        <taxon>Metazoa</taxon>
        <taxon>Chordata</taxon>
        <taxon>Craniata</taxon>
        <taxon>Vertebrata</taxon>
        <taxon>Chondrichthyes</taxon>
        <taxon>Elasmobranchii</taxon>
        <taxon>Galeomorphii</taxon>
        <taxon>Galeoidea</taxon>
        <taxon>Orectolobiformes</taxon>
        <taxon>Hemiscylliidae</taxon>
        <taxon>Chiloscyllium</taxon>
    </lineage>
</organism>
<dbReference type="Proteomes" id="UP000287033">
    <property type="component" value="Unassembled WGS sequence"/>
</dbReference>
<sequence>PGHGQRHYRGIGGRDRGLEHARELQHFLHPEHDAVLVERTFAVADRIQIGHKVLHVLGRQFEVEHTVEMLDHLLIRIVAAVVEVRCIEIGVQQGRGLHQPARSDVVTHLVVESSPRNVTAGAAQLGLLRERLEEQRLATVLGHACLRAEPAAGRDLRIGEEVDVVDIGDEAVENLVARPRPGKLVDDDIIDELAQRGDAAVMSIGREEAGAPQARNPDRIEDAVE</sequence>
<comment type="caution">
    <text evidence="2">The sequence shown here is derived from an EMBL/GenBank/DDBJ whole genome shotgun (WGS) entry which is preliminary data.</text>
</comment>
<gene>
    <name evidence="2" type="ORF">chiPu_0031163</name>
</gene>
<evidence type="ECO:0000313" key="2">
    <source>
        <dbReference type="EMBL" id="GCC46949.1"/>
    </source>
</evidence>
<accession>A0A401TWD1</accession>
<feature type="non-terminal residue" evidence="2">
    <location>
        <position position="225"/>
    </location>
</feature>
<feature type="region of interest" description="Disordered" evidence="1">
    <location>
        <begin position="203"/>
        <end position="225"/>
    </location>
</feature>
<keyword evidence="3" id="KW-1185">Reference proteome</keyword>
<protein>
    <submittedName>
        <fullName evidence="2">Uncharacterized protein</fullName>
    </submittedName>
</protein>